<proteinExistence type="inferred from homology"/>
<dbReference type="Pfam" id="PF01653">
    <property type="entry name" value="DNA_ligase_aden"/>
    <property type="match status" value="1"/>
</dbReference>
<dbReference type="NCBIfam" id="TIGR00575">
    <property type="entry name" value="dnlj"/>
    <property type="match status" value="1"/>
</dbReference>
<feature type="active site" description="N6-AMP-lysine intermediate" evidence="12">
    <location>
        <position position="119"/>
    </location>
</feature>
<evidence type="ECO:0000313" key="14">
    <source>
        <dbReference type="EMBL" id="NMN67599.1"/>
    </source>
</evidence>
<dbReference type="PANTHER" id="PTHR23389:SF9">
    <property type="entry name" value="DNA LIGASE"/>
    <property type="match status" value="1"/>
</dbReference>
<feature type="domain" description="BRCT" evidence="13">
    <location>
        <begin position="595"/>
        <end position="669"/>
    </location>
</feature>
<sequence>MSIKEIKIEYFKKIKLLQKHNKYYYDKNNPIVPDQEFDLLKKDIINLENKHKFLKSEYSPTKIVGYKSSKIFQKVKHKVPMLSLGNVFDEDDLKNFEKKIIKFLSLKDTNSIEYSAEPKIDGISASLIYLNGKFVKGLSRGDGEEGEDITQNLKTIKDIPSEITKINFPKEIDIRGEVFIENNDFKKISKKFANPRNAASGSLRQKNSLITAKIPLKFIAYTYGYEKNMNIDDQTSFLEKLKSWGFKTNQFNRKITGIKNLINNHKELEENRKELAFDIDGVVYKVNNFNLQKRLGFAANAPRWAIAHKFSANKSISEIINIEIQIGRTGALTPVAKIKPVNIGGVIVSNATLHNEDEIVRKDIRIGDIVTVERAGDVIPHVVSVDLKKRKKNSKEFIFPQKCPSCGSKTIKDYNEITKKKDAVRRCASEGYECEKIAIEKIKHFVSKDAFDIEGFGKKIVENFWILKLVKLPQDIFKLDYNKIEHLEGWGRLSVDNLKFSINKKKIISLERFIYSLGIRHIGFENAKLIARHLKKASNFFKLSIEADIENLSNIDGIGTTQIKSIKKFFLNKTNLKVLSELEKCLDIKNEVLVDNEGLLKNKTFMLTGKLSGISRAEAKSIIEINSGKIISNVSKKLDYLICGEKPTLKKMNLAKDLNIKVIDQAEWLKLLNKSS</sequence>
<feature type="binding site" evidence="12">
    <location>
        <position position="427"/>
    </location>
    <ligand>
        <name>Zn(2+)</name>
        <dbReference type="ChEBI" id="CHEBI:29105"/>
    </ligand>
</feature>
<accession>A0ABX1T2B9</accession>
<keyword evidence="4 12" id="KW-0479">Metal-binding</keyword>
<evidence type="ECO:0000256" key="7">
    <source>
        <dbReference type="ARBA" id="ARBA00022842"/>
    </source>
</evidence>
<protein>
    <recommendedName>
        <fullName evidence="12">DNA ligase</fullName>
        <ecNumber evidence="12">6.5.1.2</ecNumber>
    </recommendedName>
    <alternativeName>
        <fullName evidence="12">Polydeoxyribonucleotide synthase [NAD(+)]</fullName>
    </alternativeName>
</protein>
<dbReference type="Gene3D" id="1.10.150.20">
    <property type="entry name" value="5' to 3' exonuclease, C-terminal subdomain"/>
    <property type="match status" value="2"/>
</dbReference>
<dbReference type="SMART" id="SM00292">
    <property type="entry name" value="BRCT"/>
    <property type="match status" value="1"/>
</dbReference>
<comment type="cofactor">
    <cofactor evidence="12">
        <name>Mg(2+)</name>
        <dbReference type="ChEBI" id="CHEBI:18420"/>
    </cofactor>
    <cofactor evidence="12">
        <name>Mn(2+)</name>
        <dbReference type="ChEBI" id="CHEBI:29035"/>
    </cofactor>
</comment>
<dbReference type="SMART" id="SM00532">
    <property type="entry name" value="LIGANc"/>
    <property type="match status" value="1"/>
</dbReference>
<reference evidence="14 15" key="1">
    <citation type="submission" date="2019-07" db="EMBL/GenBank/DDBJ databases">
        <title>SAR11 Genome Evolution.</title>
        <authorList>
            <person name="Giovannoni S."/>
        </authorList>
    </citation>
    <scope>NUCLEOTIDE SEQUENCE [LARGE SCALE GENOMIC DNA]</scope>
    <source>
        <strain evidence="14 15">HTCC9565</strain>
    </source>
</reference>
<dbReference type="RefSeq" id="WP_169036084.1">
    <property type="nucleotide sequence ID" value="NZ_LANA01000001.1"/>
</dbReference>
<evidence type="ECO:0000256" key="12">
    <source>
        <dbReference type="HAMAP-Rule" id="MF_01588"/>
    </source>
</evidence>
<evidence type="ECO:0000256" key="8">
    <source>
        <dbReference type="ARBA" id="ARBA00023027"/>
    </source>
</evidence>
<dbReference type="SUPFAM" id="SSF50249">
    <property type="entry name" value="Nucleic acid-binding proteins"/>
    <property type="match status" value="1"/>
</dbReference>
<keyword evidence="6 12" id="KW-0862">Zinc</keyword>
<dbReference type="Gene3D" id="1.10.287.610">
    <property type="entry name" value="Helix hairpin bin"/>
    <property type="match status" value="1"/>
</dbReference>
<dbReference type="Pfam" id="PF03120">
    <property type="entry name" value="OB_DNA_ligase"/>
    <property type="match status" value="1"/>
</dbReference>
<evidence type="ECO:0000256" key="4">
    <source>
        <dbReference type="ARBA" id="ARBA00022723"/>
    </source>
</evidence>
<dbReference type="SUPFAM" id="SSF52113">
    <property type="entry name" value="BRCT domain"/>
    <property type="match status" value="1"/>
</dbReference>
<dbReference type="InterPro" id="IPR041663">
    <property type="entry name" value="DisA/LigA_HHH"/>
</dbReference>
<dbReference type="InterPro" id="IPR001679">
    <property type="entry name" value="DNA_ligase"/>
</dbReference>
<feature type="binding site" evidence="12">
    <location>
        <position position="403"/>
    </location>
    <ligand>
        <name>Zn(2+)</name>
        <dbReference type="ChEBI" id="CHEBI:29105"/>
    </ligand>
</feature>
<dbReference type="InterPro" id="IPR013839">
    <property type="entry name" value="DNAligase_adenylation"/>
</dbReference>
<keyword evidence="10 12" id="KW-0464">Manganese</keyword>
<dbReference type="NCBIfam" id="NF005932">
    <property type="entry name" value="PRK07956.1"/>
    <property type="match status" value="1"/>
</dbReference>
<gene>
    <name evidence="12" type="primary">ligA</name>
    <name evidence="14" type="ORF">VP91_00007460</name>
</gene>
<dbReference type="Gene3D" id="6.20.10.30">
    <property type="match status" value="1"/>
</dbReference>
<dbReference type="HAMAP" id="MF_01588">
    <property type="entry name" value="DNA_ligase_A"/>
    <property type="match status" value="1"/>
</dbReference>
<name>A0ABX1T2B9_PELUQ</name>
<comment type="function">
    <text evidence="1 12">DNA ligase that catalyzes the formation of phosphodiester linkages between 5'-phosphoryl and 3'-hydroxyl groups in double-stranded DNA using NAD as a coenzyme and as the energy source for the reaction. It is essential for DNA replication and repair of damaged DNA.</text>
</comment>
<dbReference type="InterPro" id="IPR004150">
    <property type="entry name" value="NAD_DNA_ligase_OB"/>
</dbReference>
<dbReference type="SUPFAM" id="SSF56091">
    <property type="entry name" value="DNA ligase/mRNA capping enzyme, catalytic domain"/>
    <property type="match status" value="1"/>
</dbReference>
<evidence type="ECO:0000259" key="13">
    <source>
        <dbReference type="PROSITE" id="PS50172"/>
    </source>
</evidence>
<feature type="binding site" evidence="12">
    <location>
        <position position="177"/>
    </location>
    <ligand>
        <name>NAD(+)</name>
        <dbReference type="ChEBI" id="CHEBI:57540"/>
    </ligand>
</feature>
<dbReference type="Gene3D" id="2.40.50.140">
    <property type="entry name" value="Nucleic acid-binding proteins"/>
    <property type="match status" value="1"/>
</dbReference>
<evidence type="ECO:0000256" key="10">
    <source>
        <dbReference type="ARBA" id="ARBA00023211"/>
    </source>
</evidence>
<dbReference type="Proteomes" id="UP001166004">
    <property type="component" value="Unassembled WGS sequence"/>
</dbReference>
<comment type="similarity">
    <text evidence="12">Belongs to the NAD-dependent DNA ligase family. LigA subfamily.</text>
</comment>
<keyword evidence="9 12" id="KW-0234">DNA repair</keyword>
<dbReference type="Gene3D" id="3.30.470.30">
    <property type="entry name" value="DNA ligase/mRNA capping enzyme"/>
    <property type="match status" value="1"/>
</dbReference>
<feature type="binding site" evidence="12">
    <location>
        <position position="434"/>
    </location>
    <ligand>
        <name>Zn(2+)</name>
        <dbReference type="ChEBI" id="CHEBI:29105"/>
    </ligand>
</feature>
<evidence type="ECO:0000256" key="1">
    <source>
        <dbReference type="ARBA" id="ARBA00004067"/>
    </source>
</evidence>
<dbReference type="InterPro" id="IPR013840">
    <property type="entry name" value="DNAligase_N"/>
</dbReference>
<evidence type="ECO:0000256" key="5">
    <source>
        <dbReference type="ARBA" id="ARBA00022763"/>
    </source>
</evidence>
<feature type="binding site" evidence="12">
    <location>
        <position position="285"/>
    </location>
    <ligand>
        <name>NAD(+)</name>
        <dbReference type="ChEBI" id="CHEBI:57540"/>
    </ligand>
</feature>
<evidence type="ECO:0000313" key="15">
    <source>
        <dbReference type="Proteomes" id="UP001166004"/>
    </source>
</evidence>
<dbReference type="Gene3D" id="3.40.50.10190">
    <property type="entry name" value="BRCT domain"/>
    <property type="match status" value="1"/>
</dbReference>
<organism evidence="14 15">
    <name type="scientific">Pelagibacter ubique</name>
    <dbReference type="NCBI Taxonomy" id="198252"/>
    <lineage>
        <taxon>Bacteria</taxon>
        <taxon>Pseudomonadati</taxon>
        <taxon>Pseudomonadota</taxon>
        <taxon>Alphaproteobacteria</taxon>
        <taxon>Candidatus Pelagibacterales</taxon>
        <taxon>Candidatus Pelagibacteraceae</taxon>
        <taxon>Candidatus Pelagibacter</taxon>
    </lineage>
</organism>
<dbReference type="PIRSF" id="PIRSF001604">
    <property type="entry name" value="LigA"/>
    <property type="match status" value="1"/>
</dbReference>
<dbReference type="Pfam" id="PF00533">
    <property type="entry name" value="BRCT"/>
    <property type="match status" value="1"/>
</dbReference>
<dbReference type="PROSITE" id="PS01055">
    <property type="entry name" value="DNA_LIGASE_N1"/>
    <property type="match status" value="1"/>
</dbReference>
<evidence type="ECO:0000256" key="9">
    <source>
        <dbReference type="ARBA" id="ARBA00023204"/>
    </source>
</evidence>
<evidence type="ECO:0000256" key="2">
    <source>
        <dbReference type="ARBA" id="ARBA00022598"/>
    </source>
</evidence>
<feature type="binding site" evidence="12">
    <location>
        <position position="309"/>
    </location>
    <ligand>
        <name>NAD(+)</name>
        <dbReference type="ChEBI" id="CHEBI:57540"/>
    </ligand>
</feature>
<feature type="binding site" evidence="12">
    <location>
        <position position="117"/>
    </location>
    <ligand>
        <name>NAD(+)</name>
        <dbReference type="ChEBI" id="CHEBI:57540"/>
    </ligand>
</feature>
<dbReference type="PANTHER" id="PTHR23389">
    <property type="entry name" value="CHROMOSOME TRANSMISSION FIDELITY FACTOR 18"/>
    <property type="match status" value="1"/>
</dbReference>
<feature type="binding site" evidence="12">
    <location>
        <position position="406"/>
    </location>
    <ligand>
        <name>Zn(2+)</name>
        <dbReference type="ChEBI" id="CHEBI:29105"/>
    </ligand>
</feature>
<feature type="binding site" evidence="12">
    <location>
        <begin position="83"/>
        <end position="84"/>
    </location>
    <ligand>
        <name>NAD(+)</name>
        <dbReference type="ChEBI" id="CHEBI:57540"/>
    </ligand>
</feature>
<keyword evidence="15" id="KW-1185">Reference proteome</keyword>
<keyword evidence="3 12" id="KW-0235">DNA replication</keyword>
<evidence type="ECO:0000256" key="6">
    <source>
        <dbReference type="ARBA" id="ARBA00022833"/>
    </source>
</evidence>
<dbReference type="Pfam" id="PF12826">
    <property type="entry name" value="HHH_2"/>
    <property type="match status" value="1"/>
</dbReference>
<dbReference type="EMBL" id="LANA01000001">
    <property type="protein sequence ID" value="NMN67599.1"/>
    <property type="molecule type" value="Genomic_DNA"/>
</dbReference>
<keyword evidence="7 12" id="KW-0460">Magnesium</keyword>
<dbReference type="InterPro" id="IPR010994">
    <property type="entry name" value="RuvA_2-like"/>
</dbReference>
<feature type="binding site" evidence="12">
    <location>
        <begin position="34"/>
        <end position="38"/>
    </location>
    <ligand>
        <name>NAD(+)</name>
        <dbReference type="ChEBI" id="CHEBI:57540"/>
    </ligand>
</feature>
<evidence type="ECO:0000256" key="3">
    <source>
        <dbReference type="ARBA" id="ARBA00022705"/>
    </source>
</evidence>
<feature type="binding site" evidence="12">
    <location>
        <position position="140"/>
    </location>
    <ligand>
        <name>NAD(+)</name>
        <dbReference type="ChEBI" id="CHEBI:57540"/>
    </ligand>
</feature>
<evidence type="ECO:0000256" key="11">
    <source>
        <dbReference type="ARBA" id="ARBA00034005"/>
    </source>
</evidence>
<dbReference type="InterPro" id="IPR001357">
    <property type="entry name" value="BRCT_dom"/>
</dbReference>
<dbReference type="PROSITE" id="PS50172">
    <property type="entry name" value="BRCT"/>
    <property type="match status" value="1"/>
</dbReference>
<dbReference type="SUPFAM" id="SSF47781">
    <property type="entry name" value="RuvA domain 2-like"/>
    <property type="match status" value="1"/>
</dbReference>
<dbReference type="EC" id="6.5.1.2" evidence="12"/>
<keyword evidence="5 12" id="KW-0227">DNA damage</keyword>
<keyword evidence="8 12" id="KW-0520">NAD</keyword>
<dbReference type="InterPro" id="IPR012340">
    <property type="entry name" value="NA-bd_OB-fold"/>
</dbReference>
<comment type="catalytic activity">
    <reaction evidence="11 12">
        <text>NAD(+) + (deoxyribonucleotide)n-3'-hydroxyl + 5'-phospho-(deoxyribonucleotide)m = (deoxyribonucleotide)n+m + AMP + beta-nicotinamide D-nucleotide.</text>
        <dbReference type="EC" id="6.5.1.2"/>
    </reaction>
</comment>
<dbReference type="InterPro" id="IPR018239">
    <property type="entry name" value="DNA_ligase_AS"/>
</dbReference>
<dbReference type="CDD" id="cd17748">
    <property type="entry name" value="BRCT_DNA_ligase_like"/>
    <property type="match status" value="1"/>
</dbReference>
<keyword evidence="2 12" id="KW-0436">Ligase</keyword>
<comment type="caution">
    <text evidence="14">The sequence shown here is derived from an EMBL/GenBank/DDBJ whole genome shotgun (WGS) entry which is preliminary data.</text>
</comment>
<dbReference type="InterPro" id="IPR036420">
    <property type="entry name" value="BRCT_dom_sf"/>
</dbReference>
<dbReference type="CDD" id="cd00114">
    <property type="entry name" value="LIGANc"/>
    <property type="match status" value="1"/>
</dbReference>
<dbReference type="GO" id="GO:0016874">
    <property type="term" value="F:ligase activity"/>
    <property type="evidence" value="ECO:0007669"/>
    <property type="project" value="UniProtKB-KW"/>
</dbReference>